<feature type="compositionally biased region" description="Basic and acidic residues" evidence="1">
    <location>
        <begin position="346"/>
        <end position="355"/>
    </location>
</feature>
<dbReference type="EMBL" id="VSWD01000005">
    <property type="protein sequence ID" value="KAK3102531.1"/>
    <property type="molecule type" value="Genomic_DNA"/>
</dbReference>
<feature type="compositionally biased region" description="Polar residues" evidence="1">
    <location>
        <begin position="390"/>
        <end position="405"/>
    </location>
</feature>
<organism evidence="2 3">
    <name type="scientific">Pinctada imbricata</name>
    <name type="common">Atlantic pearl-oyster</name>
    <name type="synonym">Pinctada martensii</name>
    <dbReference type="NCBI Taxonomy" id="66713"/>
    <lineage>
        <taxon>Eukaryota</taxon>
        <taxon>Metazoa</taxon>
        <taxon>Spiralia</taxon>
        <taxon>Lophotrochozoa</taxon>
        <taxon>Mollusca</taxon>
        <taxon>Bivalvia</taxon>
        <taxon>Autobranchia</taxon>
        <taxon>Pteriomorphia</taxon>
        <taxon>Pterioida</taxon>
        <taxon>Pterioidea</taxon>
        <taxon>Pteriidae</taxon>
        <taxon>Pinctada</taxon>
    </lineage>
</organism>
<feature type="compositionally biased region" description="Basic and acidic residues" evidence="1">
    <location>
        <begin position="226"/>
        <end position="246"/>
    </location>
</feature>
<accession>A0AA88YQX8</accession>
<feature type="compositionally biased region" description="Polar residues" evidence="1">
    <location>
        <begin position="781"/>
        <end position="797"/>
    </location>
</feature>
<feature type="compositionally biased region" description="Polar residues" evidence="1">
    <location>
        <begin position="360"/>
        <end position="382"/>
    </location>
</feature>
<feature type="compositionally biased region" description="Polar residues" evidence="1">
    <location>
        <begin position="809"/>
        <end position="830"/>
    </location>
</feature>
<feature type="compositionally biased region" description="Basic and acidic residues" evidence="1">
    <location>
        <begin position="410"/>
        <end position="422"/>
    </location>
</feature>
<feature type="compositionally biased region" description="Low complexity" evidence="1">
    <location>
        <begin position="831"/>
        <end position="842"/>
    </location>
</feature>
<evidence type="ECO:0000256" key="1">
    <source>
        <dbReference type="SAM" id="MobiDB-lite"/>
    </source>
</evidence>
<feature type="compositionally biased region" description="Basic and acidic residues" evidence="1">
    <location>
        <begin position="481"/>
        <end position="496"/>
    </location>
</feature>
<feature type="compositionally biased region" description="Basic and acidic residues" evidence="1">
    <location>
        <begin position="598"/>
        <end position="608"/>
    </location>
</feature>
<proteinExistence type="predicted"/>
<feature type="compositionally biased region" description="Basic and acidic residues" evidence="1">
    <location>
        <begin position="144"/>
        <end position="154"/>
    </location>
</feature>
<feature type="compositionally biased region" description="Acidic residues" evidence="1">
    <location>
        <begin position="155"/>
        <end position="172"/>
    </location>
</feature>
<name>A0AA88YQX8_PINIB</name>
<feature type="compositionally biased region" description="Basic residues" evidence="1">
    <location>
        <begin position="126"/>
        <end position="143"/>
    </location>
</feature>
<feature type="compositionally biased region" description="Basic and acidic residues" evidence="1">
    <location>
        <begin position="511"/>
        <end position="520"/>
    </location>
</feature>
<feature type="compositionally biased region" description="Acidic residues" evidence="1">
    <location>
        <begin position="1"/>
        <end position="12"/>
    </location>
</feature>
<dbReference type="AlphaFoldDB" id="A0AA88YQX8"/>
<comment type="caution">
    <text evidence="2">The sequence shown here is derived from an EMBL/GenBank/DDBJ whole genome shotgun (WGS) entry which is preliminary data.</text>
</comment>
<feature type="compositionally biased region" description="Polar residues" evidence="1">
    <location>
        <begin position="611"/>
        <end position="628"/>
    </location>
</feature>
<feature type="compositionally biased region" description="Basic and acidic residues" evidence="1">
    <location>
        <begin position="173"/>
        <end position="196"/>
    </location>
</feature>
<feature type="compositionally biased region" description="Basic residues" evidence="1">
    <location>
        <begin position="755"/>
        <end position="764"/>
    </location>
</feature>
<sequence length="873" mass="98105">MMDQEGDIEEGLSESYYADNTEPVEEEIEDHFYDREEEGEEGEEEEVPGEEDGRNRRRKHRESGDRRESRKRRSRDDNEDRHKSRRRSGEDSYDGKEKRRSGGEYSDYESEGRSHRKHRSEEREGKSRRKHHKHKRDKSRKSKSRTDSRGSHDMEPEEGELEDGEIDEEEDIEDHHDAEYPLDDGRNDKKYNRENRMMGPPGPPGPMMMPRPQGPPEGFGPNMYPENDRHEGFNHDQGHGHNEMEHNAQNNEDVNQEPPQDVPKMNDDPNKEKLAMMGLDPDTLNSLPAKQKELFLRLQGNKSAGEESPKHDTQDDGEQIKKEPKDEPKQEKDVDDDWYSSDEEEGKGKKPKLTDILKNLNKQASTPESPQSATPNPSSALSVMQMINAIKTNAGSGNSATSPIGSPTHLPRDPRQRLDPRTGKPGGPAIIPIDGPEAKIEPPTFINSYEGDIALYRLVPMSKDNSTKGPPPGLNLNDPQFKSDPRIQRMLKRMEATRGQTLDSGSVDMKSSSKENKPVDPRSAMGSGMTDRPNDPRVKGSDPRIQRTISDTGGPKPQDPRLLRVQSTPVGQGAPASDPRLGRQASGPPDPRMLGRQISREGHQDPRLGRQLSNQPTSNFDGSNINRPSDSKPVDPRMSSQLSASSDPRKLNRPNSVNDPRNVSRQNSLTDPRARVQIDQKLDLLTDPRMKPELDISNLKPLDPKIIQSSLEEEADGIASQLEILPETMENNNDQTSIQDQTEKPKLDYRNDPRFKRKPAGKRKSSMDYASPLGDEGGSDGSTYSAYTRPQTSNQRQTKTDLKVKSDPRLSNISDTKTINSPSREQPSPTSSEQSGLLSLPLPELPPFIPPPEPEINTRDFFKTMDPTASPFC</sequence>
<feature type="compositionally biased region" description="Pro residues" evidence="1">
    <location>
        <begin position="200"/>
        <end position="215"/>
    </location>
</feature>
<evidence type="ECO:0000313" key="3">
    <source>
        <dbReference type="Proteomes" id="UP001186944"/>
    </source>
</evidence>
<evidence type="ECO:0000313" key="2">
    <source>
        <dbReference type="EMBL" id="KAK3102531.1"/>
    </source>
</evidence>
<keyword evidence="3" id="KW-1185">Reference proteome</keyword>
<feature type="region of interest" description="Disordered" evidence="1">
    <location>
        <begin position="1"/>
        <end position="444"/>
    </location>
</feature>
<dbReference type="Proteomes" id="UP001186944">
    <property type="component" value="Unassembled WGS sequence"/>
</dbReference>
<feature type="region of interest" description="Disordered" evidence="1">
    <location>
        <begin position="462"/>
        <end position="873"/>
    </location>
</feature>
<feature type="compositionally biased region" description="Basic and acidic residues" evidence="1">
    <location>
        <begin position="741"/>
        <end position="754"/>
    </location>
</feature>
<feature type="compositionally biased region" description="Acidic residues" evidence="1">
    <location>
        <begin position="22"/>
        <end position="50"/>
    </location>
</feature>
<reference evidence="2" key="1">
    <citation type="submission" date="2019-08" db="EMBL/GenBank/DDBJ databases">
        <title>The improved chromosome-level genome for the pearl oyster Pinctada fucata martensii using PacBio sequencing and Hi-C.</title>
        <authorList>
            <person name="Zheng Z."/>
        </authorList>
    </citation>
    <scope>NUCLEOTIDE SEQUENCE</scope>
    <source>
        <strain evidence="2">ZZ-2019</strain>
        <tissue evidence="2">Adductor muscle</tissue>
    </source>
</reference>
<feature type="compositionally biased region" description="Polar residues" evidence="1">
    <location>
        <begin position="729"/>
        <end position="740"/>
    </location>
</feature>
<feature type="compositionally biased region" description="Acidic residues" evidence="1">
    <location>
        <begin position="333"/>
        <end position="345"/>
    </location>
</feature>
<feature type="compositionally biased region" description="Basic and acidic residues" evidence="1">
    <location>
        <begin position="798"/>
        <end position="808"/>
    </location>
</feature>
<feature type="compositionally biased region" description="Basic and acidic residues" evidence="1">
    <location>
        <begin position="264"/>
        <end position="274"/>
    </location>
</feature>
<gene>
    <name evidence="2" type="ORF">FSP39_012009</name>
</gene>
<feature type="compositionally biased region" description="Polar residues" evidence="1">
    <location>
        <begin position="653"/>
        <end position="670"/>
    </location>
</feature>
<feature type="compositionally biased region" description="Basic and acidic residues" evidence="1">
    <location>
        <begin position="532"/>
        <end position="545"/>
    </location>
</feature>
<protein>
    <submittedName>
        <fullName evidence="2">Uncharacterized protein</fullName>
    </submittedName>
</protein>
<feature type="compositionally biased region" description="Basic and acidic residues" evidence="1">
    <location>
        <begin position="304"/>
        <end position="332"/>
    </location>
</feature>
<feature type="compositionally biased region" description="Pro residues" evidence="1">
    <location>
        <begin position="843"/>
        <end position="854"/>
    </location>
</feature>
<feature type="compositionally biased region" description="Basic and acidic residues" evidence="1">
    <location>
        <begin position="62"/>
        <end position="102"/>
    </location>
</feature>
<feature type="compositionally biased region" description="Basic and acidic residues" evidence="1">
    <location>
        <begin position="672"/>
        <end position="694"/>
    </location>
</feature>